<comment type="caution">
    <text evidence="1">The sequence shown here is derived from an EMBL/GenBank/DDBJ whole genome shotgun (WGS) entry which is preliminary data.</text>
</comment>
<keyword evidence="1" id="KW-0378">Hydrolase</keyword>
<dbReference type="InterPro" id="IPR018575">
    <property type="entry name" value="Restrct_endonuc_II_Eco29kI"/>
</dbReference>
<sequence>MDENFDLENHIFRSPAFQKLIEESITFFQETPVQPLPPTKQFNGTGIYGLYLSGNHPIYQAIADQNREKFILPIYIGKAVPAGWRQGRITDNNSPALYARLREHSRSIEQGENLILSDFSCRFMVLNDQESNLIGTVEAALIRLYKPLWNSVIDGFGNHDPGKGRYEQAKSEWDVIHPGRNWAKRLRGQSPNIYDILIKIENYCTSLK</sequence>
<organism evidence="1 2">
    <name type="scientific">Planktothricoides raciborskii FACHB-1370</name>
    <dbReference type="NCBI Taxonomy" id="2949576"/>
    <lineage>
        <taxon>Bacteria</taxon>
        <taxon>Bacillati</taxon>
        <taxon>Cyanobacteriota</taxon>
        <taxon>Cyanophyceae</taxon>
        <taxon>Oscillatoriophycideae</taxon>
        <taxon>Oscillatoriales</taxon>
        <taxon>Oscillatoriaceae</taxon>
        <taxon>Planktothricoides</taxon>
    </lineage>
</organism>
<keyword evidence="1" id="KW-0540">Nuclease</keyword>
<reference evidence="1 2" key="1">
    <citation type="journal article" date="2020" name="ISME J.">
        <title>Comparative genomics reveals insights into cyanobacterial evolution and habitat adaptation.</title>
        <authorList>
            <person name="Chen M.Y."/>
            <person name="Teng W.K."/>
            <person name="Zhao L."/>
            <person name="Hu C.X."/>
            <person name="Zhou Y.K."/>
            <person name="Han B.P."/>
            <person name="Song L.R."/>
            <person name="Shu W.S."/>
        </authorList>
    </citation>
    <scope>NUCLEOTIDE SEQUENCE [LARGE SCALE GENOMIC DNA]</scope>
    <source>
        <strain evidence="1 2">FACHB-1370</strain>
    </source>
</reference>
<proteinExistence type="predicted"/>
<keyword evidence="1" id="KW-0255">Endonuclease</keyword>
<dbReference type="Pfam" id="PF09517">
    <property type="entry name" value="RE_Eco29kI"/>
    <property type="match status" value="1"/>
</dbReference>
<evidence type="ECO:0000313" key="2">
    <source>
        <dbReference type="Proteomes" id="UP000641954"/>
    </source>
</evidence>
<evidence type="ECO:0000313" key="1">
    <source>
        <dbReference type="EMBL" id="MBD2544289.1"/>
    </source>
</evidence>
<protein>
    <submittedName>
        <fullName evidence="1">Eco29kI family restriction endonuclease</fullName>
    </submittedName>
</protein>
<accession>A0ABR8EDT2</accession>
<dbReference type="GO" id="GO:0004519">
    <property type="term" value="F:endonuclease activity"/>
    <property type="evidence" value="ECO:0007669"/>
    <property type="project" value="UniProtKB-KW"/>
</dbReference>
<dbReference type="RefSeq" id="WP_190878203.1">
    <property type="nucleotide sequence ID" value="NZ_JACJSK010000011.1"/>
</dbReference>
<keyword evidence="2" id="KW-1185">Reference proteome</keyword>
<dbReference type="EMBL" id="JACJSK010000011">
    <property type="protein sequence ID" value="MBD2544289.1"/>
    <property type="molecule type" value="Genomic_DNA"/>
</dbReference>
<gene>
    <name evidence="1" type="ORF">H6G72_10620</name>
</gene>
<dbReference type="Proteomes" id="UP000641954">
    <property type="component" value="Unassembled WGS sequence"/>
</dbReference>
<name>A0ABR8EDT2_9CYAN</name>